<gene>
    <name evidence="3" type="ORF">ACFSKQ_05620</name>
</gene>
<evidence type="ECO:0000259" key="2">
    <source>
        <dbReference type="Pfam" id="PF00892"/>
    </source>
</evidence>
<keyword evidence="4" id="KW-1185">Reference proteome</keyword>
<feature type="transmembrane region" description="Helical" evidence="1">
    <location>
        <begin position="31"/>
        <end position="54"/>
    </location>
</feature>
<dbReference type="InterPro" id="IPR037185">
    <property type="entry name" value="EmrE-like"/>
</dbReference>
<evidence type="ECO:0000313" key="4">
    <source>
        <dbReference type="Proteomes" id="UP001597371"/>
    </source>
</evidence>
<name>A0ABW5CI37_9HYPH</name>
<evidence type="ECO:0000313" key="3">
    <source>
        <dbReference type="EMBL" id="MFD2236944.1"/>
    </source>
</evidence>
<dbReference type="Pfam" id="PF00892">
    <property type="entry name" value="EamA"/>
    <property type="match status" value="2"/>
</dbReference>
<dbReference type="PANTHER" id="PTHR22911">
    <property type="entry name" value="ACYL-MALONYL CONDENSING ENZYME-RELATED"/>
    <property type="match status" value="1"/>
</dbReference>
<organism evidence="3 4">
    <name type="scientific">Aureimonas populi</name>
    <dbReference type="NCBI Taxonomy" id="1701758"/>
    <lineage>
        <taxon>Bacteria</taxon>
        <taxon>Pseudomonadati</taxon>
        <taxon>Pseudomonadota</taxon>
        <taxon>Alphaproteobacteria</taxon>
        <taxon>Hyphomicrobiales</taxon>
        <taxon>Aurantimonadaceae</taxon>
        <taxon>Aureimonas</taxon>
    </lineage>
</organism>
<feature type="transmembrane region" description="Helical" evidence="1">
    <location>
        <begin position="235"/>
        <end position="255"/>
    </location>
</feature>
<feature type="domain" description="EamA" evidence="2">
    <location>
        <begin position="148"/>
        <end position="277"/>
    </location>
</feature>
<dbReference type="PANTHER" id="PTHR22911:SF135">
    <property type="entry name" value="BLR4310 PROTEIN"/>
    <property type="match status" value="1"/>
</dbReference>
<proteinExistence type="predicted"/>
<dbReference type="SUPFAM" id="SSF103481">
    <property type="entry name" value="Multidrug resistance efflux transporter EmrE"/>
    <property type="match status" value="2"/>
</dbReference>
<dbReference type="Proteomes" id="UP001597371">
    <property type="component" value="Unassembled WGS sequence"/>
</dbReference>
<feature type="transmembrane region" description="Helical" evidence="1">
    <location>
        <begin position="261"/>
        <end position="278"/>
    </location>
</feature>
<sequence>MAGGAALAGIGFMVLGVFLFATNDAMGKWMLASYGVGQILLIRSAAALLVLAPFARRAGGAIARPARPGLHGARAVASTLEIGLFYVALLHLPLASVMTFYLAAPIYVTALSALFLKENVGWKRWAAVLAGFCGVLIALGPSLAAASFGAAVAVAGSLAYAVMIILTRRLASAGGTTLIVWQTVGALLLGLALAPFDWRAPSAFDFGVLALLGLVAMGAHVCVNRSLAIAEASVVVPYQYTLIVWAIVYGMAFFGEEPTPSLLLGAALIVASGLFILLRERARGQRATVAAVPDALAQEDGAGPV</sequence>
<comment type="caution">
    <text evidence="3">The sequence shown here is derived from an EMBL/GenBank/DDBJ whole genome shotgun (WGS) entry which is preliminary data.</text>
</comment>
<feature type="transmembrane region" description="Helical" evidence="1">
    <location>
        <begin position="148"/>
        <end position="166"/>
    </location>
</feature>
<keyword evidence="1" id="KW-0472">Membrane</keyword>
<feature type="domain" description="EamA" evidence="2">
    <location>
        <begin position="8"/>
        <end position="138"/>
    </location>
</feature>
<feature type="transmembrane region" description="Helical" evidence="1">
    <location>
        <begin position="202"/>
        <end position="223"/>
    </location>
</feature>
<dbReference type="RefSeq" id="WP_209740321.1">
    <property type="nucleotide sequence ID" value="NZ_CP072611.1"/>
</dbReference>
<feature type="transmembrane region" description="Helical" evidence="1">
    <location>
        <begin position="178"/>
        <end position="196"/>
    </location>
</feature>
<keyword evidence="1" id="KW-0812">Transmembrane</keyword>
<dbReference type="EMBL" id="JBHUIJ010000005">
    <property type="protein sequence ID" value="MFD2236944.1"/>
    <property type="molecule type" value="Genomic_DNA"/>
</dbReference>
<feature type="transmembrane region" description="Helical" evidence="1">
    <location>
        <begin position="98"/>
        <end position="116"/>
    </location>
</feature>
<evidence type="ECO:0000256" key="1">
    <source>
        <dbReference type="SAM" id="Phobius"/>
    </source>
</evidence>
<feature type="transmembrane region" description="Helical" evidence="1">
    <location>
        <begin position="125"/>
        <end position="142"/>
    </location>
</feature>
<accession>A0ABW5CI37</accession>
<reference evidence="4" key="1">
    <citation type="journal article" date="2019" name="Int. J. Syst. Evol. Microbiol.">
        <title>The Global Catalogue of Microorganisms (GCM) 10K type strain sequencing project: providing services to taxonomists for standard genome sequencing and annotation.</title>
        <authorList>
            <consortium name="The Broad Institute Genomics Platform"/>
            <consortium name="The Broad Institute Genome Sequencing Center for Infectious Disease"/>
            <person name="Wu L."/>
            <person name="Ma J."/>
        </authorList>
    </citation>
    <scope>NUCLEOTIDE SEQUENCE [LARGE SCALE GENOMIC DNA]</scope>
    <source>
        <strain evidence="4">ZS-35-S2</strain>
    </source>
</reference>
<keyword evidence="1" id="KW-1133">Transmembrane helix</keyword>
<protein>
    <submittedName>
        <fullName evidence="3">DMT family transporter</fullName>
    </submittedName>
</protein>
<dbReference type="InterPro" id="IPR000620">
    <property type="entry name" value="EamA_dom"/>
</dbReference>